<keyword evidence="1" id="KW-0805">Transcription regulation</keyword>
<feature type="domain" description="HTH marR-type" evidence="4">
    <location>
        <begin position="10"/>
        <end position="147"/>
    </location>
</feature>
<keyword evidence="2" id="KW-0238">DNA-binding</keyword>
<sequence>MARDQPAWYEDIVVPALLRHARGTYAAAMRRALDEAGYDDIPENGLYVIGGLAGDASDVPLGRLVQELRISKQAAGQLVDTLVTRGYLTREGDPVDRRKLVITLTERGLDAADVQGAARDRIDADLHARIGDSGLRALKRGLAALVEIGRKDREST</sequence>
<dbReference type="EMBL" id="CP017480">
    <property type="protein sequence ID" value="APG04377.1"/>
    <property type="molecule type" value="Genomic_DNA"/>
</dbReference>
<dbReference type="PANTHER" id="PTHR33164:SF99">
    <property type="entry name" value="MARR FAMILY REGULATORY PROTEIN"/>
    <property type="match status" value="1"/>
</dbReference>
<evidence type="ECO:0000259" key="4">
    <source>
        <dbReference type="PROSITE" id="PS50995"/>
    </source>
</evidence>
<evidence type="ECO:0000313" key="6">
    <source>
        <dbReference type="Proteomes" id="UP000182987"/>
    </source>
</evidence>
<dbReference type="InterPro" id="IPR039422">
    <property type="entry name" value="MarR/SlyA-like"/>
</dbReference>
<dbReference type="GO" id="GO:0006950">
    <property type="term" value="P:response to stress"/>
    <property type="evidence" value="ECO:0007669"/>
    <property type="project" value="TreeGrafter"/>
</dbReference>
<dbReference type="GO" id="GO:0003677">
    <property type="term" value="F:DNA binding"/>
    <property type="evidence" value="ECO:0007669"/>
    <property type="project" value="UniProtKB-KW"/>
</dbReference>
<gene>
    <name evidence="5" type="ORF">BJI69_11035</name>
</gene>
<dbReference type="Proteomes" id="UP000182987">
    <property type="component" value="Chromosome"/>
</dbReference>
<reference evidence="6" key="1">
    <citation type="submission" date="2016-09" db="EMBL/GenBank/DDBJ databases">
        <authorList>
            <person name="Lysoe E."/>
        </authorList>
    </citation>
    <scope>NUCLEOTIDE SEQUENCE [LARGE SCALE GENOMIC DNA]</scope>
    <source>
        <strain evidence="6">LJ96T</strain>
    </source>
</reference>
<dbReference type="InterPro" id="IPR023187">
    <property type="entry name" value="Tscrpt_reg_MarR-type_CS"/>
</dbReference>
<dbReference type="PROSITE" id="PS01117">
    <property type="entry name" value="HTH_MARR_1"/>
    <property type="match status" value="1"/>
</dbReference>
<proteinExistence type="predicted"/>
<dbReference type="RefSeq" id="WP_052767121.1">
    <property type="nucleotide sequence ID" value="NZ_CP017480.1"/>
</dbReference>
<dbReference type="Pfam" id="PF12802">
    <property type="entry name" value="MarR_2"/>
    <property type="match status" value="1"/>
</dbReference>
<protein>
    <recommendedName>
        <fullName evidence="4">HTH marR-type domain-containing protein</fullName>
    </recommendedName>
</protein>
<dbReference type="GO" id="GO:0003700">
    <property type="term" value="F:DNA-binding transcription factor activity"/>
    <property type="evidence" value="ECO:0007669"/>
    <property type="project" value="InterPro"/>
</dbReference>
<dbReference type="KEGG" id="lrz:BJI69_11035"/>
<dbReference type="STRING" id="1440763.BJI69_11035"/>
<dbReference type="InterPro" id="IPR036388">
    <property type="entry name" value="WH-like_DNA-bd_sf"/>
</dbReference>
<keyword evidence="3" id="KW-0804">Transcription</keyword>
<dbReference type="PANTHER" id="PTHR33164">
    <property type="entry name" value="TRANSCRIPTIONAL REGULATOR, MARR FAMILY"/>
    <property type="match status" value="1"/>
</dbReference>
<dbReference type="InterPro" id="IPR036390">
    <property type="entry name" value="WH_DNA-bd_sf"/>
</dbReference>
<evidence type="ECO:0000256" key="1">
    <source>
        <dbReference type="ARBA" id="ARBA00023015"/>
    </source>
</evidence>
<keyword evidence="6" id="KW-1185">Reference proteome</keyword>
<evidence type="ECO:0000313" key="5">
    <source>
        <dbReference type="EMBL" id="APG04377.1"/>
    </source>
</evidence>
<organism evidence="5 6">
    <name type="scientific">Luteibacter rhizovicinus DSM 16549</name>
    <dbReference type="NCBI Taxonomy" id="1440763"/>
    <lineage>
        <taxon>Bacteria</taxon>
        <taxon>Pseudomonadati</taxon>
        <taxon>Pseudomonadota</taxon>
        <taxon>Gammaproteobacteria</taxon>
        <taxon>Lysobacterales</taxon>
        <taxon>Rhodanobacteraceae</taxon>
        <taxon>Luteibacter</taxon>
    </lineage>
</organism>
<accession>A0A1L3ETR8</accession>
<dbReference type="AlphaFoldDB" id="A0A1L3ETR8"/>
<evidence type="ECO:0000256" key="2">
    <source>
        <dbReference type="ARBA" id="ARBA00023125"/>
    </source>
</evidence>
<dbReference type="Gene3D" id="1.10.10.10">
    <property type="entry name" value="Winged helix-like DNA-binding domain superfamily/Winged helix DNA-binding domain"/>
    <property type="match status" value="1"/>
</dbReference>
<name>A0A1L3ETR8_9GAMM</name>
<dbReference type="SUPFAM" id="SSF46785">
    <property type="entry name" value="Winged helix' DNA-binding domain"/>
    <property type="match status" value="1"/>
</dbReference>
<evidence type="ECO:0000256" key="3">
    <source>
        <dbReference type="ARBA" id="ARBA00023163"/>
    </source>
</evidence>
<dbReference type="PROSITE" id="PS50995">
    <property type="entry name" value="HTH_MARR_2"/>
    <property type="match status" value="1"/>
</dbReference>
<dbReference type="InterPro" id="IPR000835">
    <property type="entry name" value="HTH_MarR-typ"/>
</dbReference>